<dbReference type="Proteomes" id="UP000838756">
    <property type="component" value="Unassembled WGS sequence"/>
</dbReference>
<name>A0A8S4RPQ5_9NEOP</name>
<organism evidence="1 2">
    <name type="scientific">Pararge aegeria aegeria</name>
    <dbReference type="NCBI Taxonomy" id="348720"/>
    <lineage>
        <taxon>Eukaryota</taxon>
        <taxon>Metazoa</taxon>
        <taxon>Ecdysozoa</taxon>
        <taxon>Arthropoda</taxon>
        <taxon>Hexapoda</taxon>
        <taxon>Insecta</taxon>
        <taxon>Pterygota</taxon>
        <taxon>Neoptera</taxon>
        <taxon>Endopterygota</taxon>
        <taxon>Lepidoptera</taxon>
        <taxon>Glossata</taxon>
        <taxon>Ditrysia</taxon>
        <taxon>Papilionoidea</taxon>
        <taxon>Nymphalidae</taxon>
        <taxon>Satyrinae</taxon>
        <taxon>Satyrini</taxon>
        <taxon>Parargina</taxon>
        <taxon>Pararge</taxon>
    </lineage>
</organism>
<evidence type="ECO:0000313" key="2">
    <source>
        <dbReference type="Proteomes" id="UP000838756"/>
    </source>
</evidence>
<accession>A0A8S4RPQ5</accession>
<dbReference type="AlphaFoldDB" id="A0A8S4RPQ5"/>
<protein>
    <submittedName>
        <fullName evidence="1">Jg12162 protein</fullName>
    </submittedName>
</protein>
<keyword evidence="2" id="KW-1185">Reference proteome</keyword>
<proteinExistence type="predicted"/>
<sequence>MLGVSLRGQIRIEDIRRRTRVTDIARRVAKLKWQWAGRIDRRTDVYWGPKLLEWQPHCKFIVYAAQMIDYGTINRTAELAQLIN</sequence>
<reference evidence="1" key="1">
    <citation type="submission" date="2022-03" db="EMBL/GenBank/DDBJ databases">
        <authorList>
            <person name="Lindestad O."/>
        </authorList>
    </citation>
    <scope>NUCLEOTIDE SEQUENCE</scope>
</reference>
<dbReference type="EMBL" id="CAKXAJ010025453">
    <property type="protein sequence ID" value="CAH2239742.1"/>
    <property type="molecule type" value="Genomic_DNA"/>
</dbReference>
<comment type="caution">
    <text evidence="1">The sequence shown here is derived from an EMBL/GenBank/DDBJ whole genome shotgun (WGS) entry which is preliminary data.</text>
</comment>
<evidence type="ECO:0000313" key="1">
    <source>
        <dbReference type="EMBL" id="CAH2239742.1"/>
    </source>
</evidence>
<gene>
    <name evidence="1" type="primary">jg12162</name>
    <name evidence="1" type="ORF">PAEG_LOCUS16399</name>
</gene>